<dbReference type="SUPFAM" id="SSF52972">
    <property type="entry name" value="ITPase-like"/>
    <property type="match status" value="1"/>
</dbReference>
<accession>K2AYI6</accession>
<sequence length="192" mass="23581">MNNLTFWTTNPHKLKEMRAILWVELKWYTNLDLIKIDKAYGWDIPEIQSMDVLEIVKRKAKDVWGILGRPVIVEDTWLFINSLKWFPGPFVKYIVDDSWPWLDVIFKMMRWVSDRTAKAITGVCMYTWDKYITGYWELDWYIPETPRWNKFWWSNAFEPIWNSKTFWEMTEYEKNQISMRKLALEDFERNLR</sequence>
<gene>
    <name evidence="3" type="ORF">ACD_49C00009G0036</name>
</gene>
<evidence type="ECO:0000313" key="3">
    <source>
        <dbReference type="EMBL" id="EKD66811.1"/>
    </source>
</evidence>
<dbReference type="EMBL" id="AMFJ01021595">
    <property type="protein sequence ID" value="EKD66811.1"/>
    <property type="molecule type" value="Genomic_DNA"/>
</dbReference>
<dbReference type="GO" id="GO:0009143">
    <property type="term" value="P:nucleoside triphosphate catabolic process"/>
    <property type="evidence" value="ECO:0007669"/>
    <property type="project" value="InterPro"/>
</dbReference>
<dbReference type="InterPro" id="IPR029001">
    <property type="entry name" value="ITPase-like_fam"/>
</dbReference>
<evidence type="ECO:0000256" key="1">
    <source>
        <dbReference type="ARBA" id="ARBA00008023"/>
    </source>
</evidence>
<reference evidence="3" key="1">
    <citation type="journal article" date="2012" name="Science">
        <title>Fermentation, hydrogen, and sulfur metabolism in multiple uncultivated bacterial phyla.</title>
        <authorList>
            <person name="Wrighton K.C."/>
            <person name="Thomas B.C."/>
            <person name="Sharon I."/>
            <person name="Miller C.S."/>
            <person name="Castelle C.J."/>
            <person name="VerBerkmoes N.C."/>
            <person name="Wilkins M.J."/>
            <person name="Hettich R.L."/>
            <person name="Lipton M.S."/>
            <person name="Williams K.H."/>
            <person name="Long P.E."/>
            <person name="Banfield J.F."/>
        </authorList>
    </citation>
    <scope>NUCLEOTIDE SEQUENCE [LARGE SCALE GENOMIC DNA]</scope>
</reference>
<dbReference type="PANTHER" id="PTHR11067">
    <property type="entry name" value="INOSINE TRIPHOSPHATE PYROPHOSPHATASE/HAM1 PROTEIN"/>
    <property type="match status" value="1"/>
</dbReference>
<name>K2AYI6_9BACT</name>
<dbReference type="InterPro" id="IPR002637">
    <property type="entry name" value="RdgB/HAM1"/>
</dbReference>
<dbReference type="CDD" id="cd00985">
    <property type="entry name" value="Maf_Ham1"/>
    <property type="match status" value="1"/>
</dbReference>
<dbReference type="PANTHER" id="PTHR11067:SF9">
    <property type="entry name" value="INOSINE TRIPHOSPHATE PYROPHOSPHATASE"/>
    <property type="match status" value="1"/>
</dbReference>
<dbReference type="AlphaFoldDB" id="K2AYI6"/>
<protein>
    <submittedName>
        <fullName evidence="3">Ham1-like protein</fullName>
    </submittedName>
</protein>
<organism evidence="3">
    <name type="scientific">uncultured bacterium</name>
    <name type="common">gcode 4</name>
    <dbReference type="NCBI Taxonomy" id="1234023"/>
    <lineage>
        <taxon>Bacteria</taxon>
        <taxon>environmental samples</taxon>
    </lineage>
</organism>
<proteinExistence type="inferred from homology"/>
<keyword evidence="2" id="KW-0378">Hydrolase</keyword>
<dbReference type="Pfam" id="PF01725">
    <property type="entry name" value="Ham1p_like"/>
    <property type="match status" value="1"/>
</dbReference>
<comment type="similarity">
    <text evidence="1">Belongs to the HAM1 NTPase family.</text>
</comment>
<comment type="caution">
    <text evidence="3">The sequence shown here is derived from an EMBL/GenBank/DDBJ whole genome shotgun (WGS) entry which is preliminary data.</text>
</comment>
<dbReference type="GO" id="GO:0005737">
    <property type="term" value="C:cytoplasm"/>
    <property type="evidence" value="ECO:0007669"/>
    <property type="project" value="TreeGrafter"/>
</dbReference>
<dbReference type="Gene3D" id="3.90.950.10">
    <property type="match status" value="1"/>
</dbReference>
<evidence type="ECO:0000256" key="2">
    <source>
        <dbReference type="ARBA" id="ARBA00022801"/>
    </source>
</evidence>
<dbReference type="GO" id="GO:0047429">
    <property type="term" value="F:nucleoside triphosphate diphosphatase activity"/>
    <property type="evidence" value="ECO:0007669"/>
    <property type="project" value="InterPro"/>
</dbReference>